<keyword evidence="1" id="KW-0663">Pyridoxal phosphate</keyword>
<dbReference type="InterPro" id="IPR015422">
    <property type="entry name" value="PyrdxlP-dep_Trfase_small"/>
</dbReference>
<evidence type="ECO:0000313" key="3">
    <source>
        <dbReference type="EMBL" id="GAC33748.1"/>
    </source>
</evidence>
<dbReference type="Pfam" id="PF00266">
    <property type="entry name" value="Aminotran_5"/>
    <property type="match status" value="1"/>
</dbReference>
<protein>
    <submittedName>
        <fullName evidence="3">Aminotransferase, class V</fullName>
    </submittedName>
</protein>
<keyword evidence="3" id="KW-0808">Transferase</keyword>
<evidence type="ECO:0000256" key="1">
    <source>
        <dbReference type="ARBA" id="ARBA00022898"/>
    </source>
</evidence>
<comment type="caution">
    <text evidence="3">The sequence shown here is derived from an EMBL/GenBank/DDBJ whole genome shotgun (WGS) entry which is preliminary data.</text>
</comment>
<dbReference type="OrthoDB" id="9764293at2"/>
<feature type="domain" description="Aminotransferase class V" evidence="2">
    <location>
        <begin position="53"/>
        <end position="297"/>
    </location>
</feature>
<gene>
    <name evidence="3" type="ORF">GPLA_2854</name>
</gene>
<keyword evidence="3" id="KW-0032">Aminotransferase</keyword>
<dbReference type="InterPro" id="IPR015421">
    <property type="entry name" value="PyrdxlP-dep_Trfase_major"/>
</dbReference>
<reference evidence="4" key="1">
    <citation type="journal article" date="2014" name="Environ. Microbiol.">
        <title>Comparative genomics of the marine bacterial genus Glaciecola reveals the high degree of genomic diversity and genomic characteristic for cold adaptation.</title>
        <authorList>
            <person name="Qin Q.L."/>
            <person name="Xie B.B."/>
            <person name="Yu Y."/>
            <person name="Shu Y.L."/>
            <person name="Rong J.C."/>
            <person name="Zhang Y.J."/>
            <person name="Zhao D.L."/>
            <person name="Chen X.L."/>
            <person name="Zhang X.Y."/>
            <person name="Chen B."/>
            <person name="Zhou B.C."/>
            <person name="Zhang Y.Z."/>
        </authorList>
    </citation>
    <scope>NUCLEOTIDE SEQUENCE [LARGE SCALE GENOMIC DNA]</scope>
    <source>
        <strain evidence="4">LMG 21857</strain>
    </source>
</reference>
<dbReference type="PANTHER" id="PTHR43586">
    <property type="entry name" value="CYSTEINE DESULFURASE"/>
    <property type="match status" value="1"/>
</dbReference>
<dbReference type="RefSeq" id="WP_007105515.1">
    <property type="nucleotide sequence ID" value="NZ_BAER01000073.1"/>
</dbReference>
<dbReference type="STRING" id="1129793.GPLA_2854"/>
<sequence length="370" mass="40606">MQDTNRQFSVPKGMYLLSHSVGCLPVLTRSSVAQSYFEPWQQHGGDAWPQWLNIIEQFCHELADLFNTSADDICPQSSVSNGLSQYLQALPLKTARTVLMHASAFPSLGFAVQGLAAYGFNLKLIDKDIDPNDLDAWQALLTDDVAVAVITHVHSNSGVLSDVAGIAQLCRAKNVCCVVDVAQSAGLIPIDLQSWQVDLVLGSCVKWLCGGPGAGFMWVNPGHVNELTPKNIGWFSHESPFEFDIEHFSYAKSAKRFWGGTPSILPYASALVGIQQINNIGVPKIYAHSKALQRIVLDHAAEYLLNPIGLAYSGGTLCLHLAKPRLEALVSGLTQANAYFDQRRDGIRLSWHIYNTEQEALQVAEIFRCL</sequence>
<dbReference type="PANTHER" id="PTHR43586:SF4">
    <property type="entry name" value="ISOPENICILLIN N EPIMERASE"/>
    <property type="match status" value="1"/>
</dbReference>
<evidence type="ECO:0000259" key="2">
    <source>
        <dbReference type="Pfam" id="PF00266"/>
    </source>
</evidence>
<dbReference type="AlphaFoldDB" id="K6ZYC7"/>
<proteinExistence type="predicted"/>
<dbReference type="EMBL" id="BAER01000073">
    <property type="protein sequence ID" value="GAC33748.1"/>
    <property type="molecule type" value="Genomic_DNA"/>
</dbReference>
<dbReference type="SUPFAM" id="SSF53383">
    <property type="entry name" value="PLP-dependent transferases"/>
    <property type="match status" value="1"/>
</dbReference>
<organism evidence="3 4">
    <name type="scientific">Paraglaciecola polaris LMG 21857</name>
    <dbReference type="NCBI Taxonomy" id="1129793"/>
    <lineage>
        <taxon>Bacteria</taxon>
        <taxon>Pseudomonadati</taxon>
        <taxon>Pseudomonadota</taxon>
        <taxon>Gammaproteobacteria</taxon>
        <taxon>Alteromonadales</taxon>
        <taxon>Alteromonadaceae</taxon>
        <taxon>Paraglaciecola</taxon>
    </lineage>
</organism>
<keyword evidence="4" id="KW-1185">Reference proteome</keyword>
<name>K6ZYC7_9ALTE</name>
<dbReference type="Proteomes" id="UP000006322">
    <property type="component" value="Unassembled WGS sequence"/>
</dbReference>
<dbReference type="InterPro" id="IPR000192">
    <property type="entry name" value="Aminotrans_V_dom"/>
</dbReference>
<dbReference type="Gene3D" id="3.40.640.10">
    <property type="entry name" value="Type I PLP-dependent aspartate aminotransferase-like (Major domain)"/>
    <property type="match status" value="1"/>
</dbReference>
<dbReference type="InterPro" id="IPR015424">
    <property type="entry name" value="PyrdxlP-dep_Trfase"/>
</dbReference>
<dbReference type="GO" id="GO:0008483">
    <property type="term" value="F:transaminase activity"/>
    <property type="evidence" value="ECO:0007669"/>
    <property type="project" value="UniProtKB-KW"/>
</dbReference>
<accession>K6ZYC7</accession>
<evidence type="ECO:0000313" key="4">
    <source>
        <dbReference type="Proteomes" id="UP000006322"/>
    </source>
</evidence>
<dbReference type="Gene3D" id="3.90.1150.10">
    <property type="entry name" value="Aspartate Aminotransferase, domain 1"/>
    <property type="match status" value="1"/>
</dbReference>